<evidence type="ECO:0000256" key="1">
    <source>
        <dbReference type="SAM" id="Phobius"/>
    </source>
</evidence>
<keyword evidence="1" id="KW-1133">Transmembrane helix</keyword>
<dbReference type="InterPro" id="IPR052895">
    <property type="entry name" value="HetReg/Transcr_Mod"/>
</dbReference>
<dbReference type="EMBL" id="KN847476">
    <property type="protein sequence ID" value="KIX08912.1"/>
    <property type="molecule type" value="Genomic_DNA"/>
</dbReference>
<dbReference type="AlphaFoldDB" id="A0A0D2G2Y9"/>
<keyword evidence="1" id="KW-0472">Membrane</keyword>
<evidence type="ECO:0000259" key="2">
    <source>
        <dbReference type="Pfam" id="PF06985"/>
    </source>
</evidence>
<keyword evidence="1" id="KW-0812">Transmembrane</keyword>
<dbReference type="PANTHER" id="PTHR24148:SF64">
    <property type="entry name" value="HETEROKARYON INCOMPATIBILITY DOMAIN-CONTAINING PROTEIN"/>
    <property type="match status" value="1"/>
</dbReference>
<dbReference type="Pfam" id="PF26639">
    <property type="entry name" value="Het-6_barrel"/>
    <property type="match status" value="1"/>
</dbReference>
<dbReference type="STRING" id="1442369.A0A0D2G2Y9"/>
<dbReference type="GeneID" id="25291640"/>
<dbReference type="OrthoDB" id="3557394at2759"/>
<proteinExistence type="predicted"/>
<dbReference type="Pfam" id="PF06985">
    <property type="entry name" value="HET"/>
    <property type="match status" value="1"/>
</dbReference>
<reference evidence="3 4" key="1">
    <citation type="submission" date="2015-01" db="EMBL/GenBank/DDBJ databases">
        <title>The Genome Sequence of Rhinocladiella mackenzie CBS 650.93.</title>
        <authorList>
            <consortium name="The Broad Institute Genomics Platform"/>
            <person name="Cuomo C."/>
            <person name="de Hoog S."/>
            <person name="Gorbushina A."/>
            <person name="Stielow B."/>
            <person name="Teixiera M."/>
            <person name="Abouelleil A."/>
            <person name="Chapman S.B."/>
            <person name="Priest M."/>
            <person name="Young S.K."/>
            <person name="Wortman J."/>
            <person name="Nusbaum C."/>
            <person name="Birren B."/>
        </authorList>
    </citation>
    <scope>NUCLEOTIDE SEQUENCE [LARGE SCALE GENOMIC DNA]</scope>
    <source>
        <strain evidence="3 4">CBS 650.93</strain>
    </source>
</reference>
<dbReference type="VEuPathDB" id="FungiDB:Z518_03569"/>
<name>A0A0D2G2Y9_9EURO</name>
<feature type="domain" description="Heterokaryon incompatibility" evidence="2">
    <location>
        <begin position="47"/>
        <end position="192"/>
    </location>
</feature>
<keyword evidence="4" id="KW-1185">Reference proteome</keyword>
<protein>
    <recommendedName>
        <fullName evidence="2">Heterokaryon incompatibility domain-containing protein</fullName>
    </recommendedName>
</protein>
<dbReference type="HOGENOM" id="CLU_004184_7_0_1"/>
<feature type="transmembrane region" description="Helical" evidence="1">
    <location>
        <begin position="492"/>
        <end position="510"/>
    </location>
</feature>
<dbReference type="PANTHER" id="PTHR24148">
    <property type="entry name" value="ANKYRIN REPEAT DOMAIN-CONTAINING PROTEIN 39 HOMOLOG-RELATED"/>
    <property type="match status" value="1"/>
</dbReference>
<evidence type="ECO:0000313" key="4">
    <source>
        <dbReference type="Proteomes" id="UP000053617"/>
    </source>
</evidence>
<dbReference type="RefSeq" id="XP_013276048.1">
    <property type="nucleotide sequence ID" value="XM_013420594.1"/>
</dbReference>
<dbReference type="InterPro" id="IPR010730">
    <property type="entry name" value="HET"/>
</dbReference>
<gene>
    <name evidence="3" type="ORF">Z518_03569</name>
</gene>
<sequence length="606" mass="68382">MDKFQYRPIIETDANDAIRIIHLHPGQNTDDIRCGLAHVSLSDSPIYDAVSYVWGDTSYSVPIICDGARLAITRNLYDFLRQVRDVQKTLTLWADAICIDQSNITERNSQVQRMRCIYSKAQRVLVWLGPADDGSDEAMQVVRRLNGRDARTENPLLSYTGARIAPMNHPVWGYLADLFNRPYFQRVWVVQEVALSQSATVLCGSSSASWEELIQAGSYIYTTGLSRFLGRVGLNVVSNIELARQDHVRSITRPPLNLLLRQRDCVATDARDQVFALYGMSEDVFHELGLDPDYGIKTAQLYRDIAVRILKKSLNLDILGAPRSLVPQGSVGETLPSWIPDWSDTNVTHSLLRLETQLDGLPFKVSCGSSSSPIFSSDYSRLGIEGYIVDSISAISLTLSNTEPVNIRAHYLNIWKQQVLSFRAQQMQFHSIDRVTQLRSKKTYYGQDPMDVYWITLRGGHTPEGVAKAREAFRAWDKSFHALSPPWFNKHFLLLFFLASFGIMAALTLVRHKLSIDTPLVKPEFDFINGCAIRQRRVFRTKGGFVGLGPGSVETGDHVALCKGGKLPLVLRKQGGDYELLGDSFIYGMMNGQRWDDRKCHRIWLV</sequence>
<accession>A0A0D2G2Y9</accession>
<dbReference type="Proteomes" id="UP000053617">
    <property type="component" value="Unassembled WGS sequence"/>
</dbReference>
<organism evidence="3 4">
    <name type="scientific">Rhinocladiella mackenziei CBS 650.93</name>
    <dbReference type="NCBI Taxonomy" id="1442369"/>
    <lineage>
        <taxon>Eukaryota</taxon>
        <taxon>Fungi</taxon>
        <taxon>Dikarya</taxon>
        <taxon>Ascomycota</taxon>
        <taxon>Pezizomycotina</taxon>
        <taxon>Eurotiomycetes</taxon>
        <taxon>Chaetothyriomycetidae</taxon>
        <taxon>Chaetothyriales</taxon>
        <taxon>Herpotrichiellaceae</taxon>
        <taxon>Rhinocladiella</taxon>
    </lineage>
</organism>
<evidence type="ECO:0000313" key="3">
    <source>
        <dbReference type="EMBL" id="KIX08912.1"/>
    </source>
</evidence>